<dbReference type="Gene3D" id="3.40.50.300">
    <property type="entry name" value="P-loop containing nucleotide triphosphate hydrolases"/>
    <property type="match status" value="1"/>
</dbReference>
<dbReference type="Gene3D" id="3.60.21.10">
    <property type="match status" value="1"/>
</dbReference>
<dbReference type="InterPro" id="IPR041780">
    <property type="entry name" value="MPP_PrpE-like"/>
</dbReference>
<name>A0A3E1NVA4_9BACT</name>
<dbReference type="PRINTS" id="PR00114">
    <property type="entry name" value="STPHPHTASE"/>
</dbReference>
<accession>A0A3E1NVA4</accession>
<protein>
    <submittedName>
        <fullName evidence="3">Polynucleotide kinase-phosphatase</fullName>
    </submittedName>
</protein>
<proteinExistence type="predicted"/>
<dbReference type="Pfam" id="PF13671">
    <property type="entry name" value="AAA_33"/>
    <property type="match status" value="1"/>
</dbReference>
<dbReference type="InterPro" id="IPR050126">
    <property type="entry name" value="Ap4A_hydrolase"/>
</dbReference>
<dbReference type="PANTHER" id="PTHR42850:SF7">
    <property type="entry name" value="BIS(5'-NUCLEOSYL)-TETRAPHOSPHATASE PRPE [ASYMMETRICAL]"/>
    <property type="match status" value="1"/>
</dbReference>
<evidence type="ECO:0000313" key="3">
    <source>
        <dbReference type="EMBL" id="RFM31885.1"/>
    </source>
</evidence>
<evidence type="ECO:0000259" key="1">
    <source>
        <dbReference type="Pfam" id="PF00149"/>
    </source>
</evidence>
<dbReference type="Pfam" id="PF00149">
    <property type="entry name" value="Metallophos"/>
    <property type="match status" value="1"/>
</dbReference>
<gene>
    <name evidence="3" type="ORF">DXN04_27405</name>
</gene>
<dbReference type="InterPro" id="IPR029052">
    <property type="entry name" value="Metallo-depent_PP-like"/>
</dbReference>
<dbReference type="InterPro" id="IPR024028">
    <property type="entry name" value="PNKP_bac"/>
</dbReference>
<dbReference type="SUPFAM" id="SSF56091">
    <property type="entry name" value="DNA ligase/mRNA capping enzyme, catalytic domain"/>
    <property type="match status" value="1"/>
</dbReference>
<feature type="domain" description="Calcineurin-like phosphoesterase" evidence="1">
    <location>
        <begin position="182"/>
        <end position="373"/>
    </location>
</feature>
<dbReference type="EMBL" id="QTJV01000012">
    <property type="protein sequence ID" value="RFM31885.1"/>
    <property type="molecule type" value="Genomic_DNA"/>
</dbReference>
<comment type="caution">
    <text evidence="3">The sequence shown here is derived from an EMBL/GenBank/DDBJ whole genome shotgun (WGS) entry which is preliminary data.</text>
</comment>
<dbReference type="Proteomes" id="UP000261174">
    <property type="component" value="Unassembled WGS sequence"/>
</dbReference>
<keyword evidence="3" id="KW-0808">Transferase</keyword>
<dbReference type="CDD" id="cd07423">
    <property type="entry name" value="MPP_Prp_like"/>
    <property type="match status" value="1"/>
</dbReference>
<dbReference type="GO" id="GO:0016791">
    <property type="term" value="F:phosphatase activity"/>
    <property type="evidence" value="ECO:0007669"/>
    <property type="project" value="TreeGrafter"/>
</dbReference>
<dbReference type="NCBIfam" id="TIGR04075">
    <property type="entry name" value="bacter_Pnkp"/>
    <property type="match status" value="1"/>
</dbReference>
<dbReference type="SUPFAM" id="SSF56300">
    <property type="entry name" value="Metallo-dependent phosphatases"/>
    <property type="match status" value="1"/>
</dbReference>
<dbReference type="InterPro" id="IPR032380">
    <property type="entry name" value="PNKP_ligase_dom"/>
</dbReference>
<reference evidence="3 4" key="1">
    <citation type="submission" date="2018-08" db="EMBL/GenBank/DDBJ databases">
        <title>Chitinophaga sp. K20C18050901, a novel bacterium isolated from forest soil.</title>
        <authorList>
            <person name="Wang C."/>
        </authorList>
    </citation>
    <scope>NUCLEOTIDE SEQUENCE [LARGE SCALE GENOMIC DNA]</scope>
    <source>
        <strain evidence="3 4">K20C18050901</strain>
    </source>
</reference>
<dbReference type="GO" id="GO:0016301">
    <property type="term" value="F:kinase activity"/>
    <property type="evidence" value="ECO:0007669"/>
    <property type="project" value="UniProtKB-KW"/>
</dbReference>
<dbReference type="InterPro" id="IPR004843">
    <property type="entry name" value="Calcineurin-like_PHP"/>
</dbReference>
<organism evidence="3 4">
    <name type="scientific">Chitinophaga silvisoli</name>
    <dbReference type="NCBI Taxonomy" id="2291814"/>
    <lineage>
        <taxon>Bacteria</taxon>
        <taxon>Pseudomonadati</taxon>
        <taxon>Bacteroidota</taxon>
        <taxon>Chitinophagia</taxon>
        <taxon>Chitinophagales</taxon>
        <taxon>Chitinophagaceae</taxon>
        <taxon>Chitinophaga</taxon>
    </lineage>
</organism>
<dbReference type="InterPro" id="IPR006186">
    <property type="entry name" value="Ser/Thr-sp_prot-phosphatase"/>
</dbReference>
<dbReference type="RefSeq" id="WP_116856593.1">
    <property type="nucleotide sequence ID" value="NZ_QTJV01000012.1"/>
</dbReference>
<dbReference type="GO" id="GO:0005737">
    <property type="term" value="C:cytoplasm"/>
    <property type="evidence" value="ECO:0007669"/>
    <property type="project" value="TreeGrafter"/>
</dbReference>
<feature type="domain" description="Polynucleotide kinase-phosphatase ligase" evidence="2">
    <location>
        <begin position="466"/>
        <end position="841"/>
    </location>
</feature>
<dbReference type="Pfam" id="PF16542">
    <property type="entry name" value="PNKP_ligase"/>
    <property type="match status" value="1"/>
</dbReference>
<evidence type="ECO:0000313" key="4">
    <source>
        <dbReference type="Proteomes" id="UP000261174"/>
    </source>
</evidence>
<dbReference type="SUPFAM" id="SSF52540">
    <property type="entry name" value="P-loop containing nucleoside triphosphate hydrolases"/>
    <property type="match status" value="1"/>
</dbReference>
<dbReference type="AlphaFoldDB" id="A0A3E1NVA4"/>
<dbReference type="Gene3D" id="3.30.470.30">
    <property type="entry name" value="DNA ligase/mRNA capping enzyme"/>
    <property type="match status" value="2"/>
</dbReference>
<keyword evidence="3" id="KW-0418">Kinase</keyword>
<keyword evidence="4" id="KW-1185">Reference proteome</keyword>
<dbReference type="InterPro" id="IPR027417">
    <property type="entry name" value="P-loop_NTPase"/>
</dbReference>
<dbReference type="PANTHER" id="PTHR42850">
    <property type="entry name" value="METALLOPHOSPHOESTERASE"/>
    <property type="match status" value="1"/>
</dbReference>
<evidence type="ECO:0000259" key="2">
    <source>
        <dbReference type="Pfam" id="PF16542"/>
    </source>
</evidence>
<sequence length="847" mass="95395">MTLNFPELSLVVLVGASGSGKSTFAKKWFRPSEIVSSDAIRLMLSNDENTPGISEDAFELLHLIIAKRLKRGLLTVVDATNVNSQYRKQLVALAREYHVLPVAIIMNMSDRVCQDRNKTRTDRVLAPRVIKGQMATLKSGIHKIREEGFRRHFEFRTPEAVEDITEIIREPLFNDLKHEEGPFDIIGDVHGCYDELCTLLTTLGHTVDKAAQRITATNGRKLIFLGDLVDRGPASPAVLKLVMRATEEKLALCVPGNHDNKLLKYLTGRNVLLQHGLKQTVEQLEGTDLEWIESLKKWLDGLVSHYVLDHGNLVVAHAGLKESMQGRGSGAVREFCLYGETTGETDEFGLPVRYNWAANYNGKAAVIYGHTPVVRPEWFNNTIDIDTGCVFGGSLTALRYPERELVSVPALQEYAVPARPIRESMNELSLQQEHDNVLDINDVIGKQLIETRLMKRIGIREGNAASALEIMSRWGVNPKWLIYLPPTMSPTATSALPDYLEHPAEAFKYFKGEGVKKVVCEEKHMGSRAVVIVCKNSEVVRKRFGIQEESIGIIYTRTGRVFFDDESIEQGFLKKIADVITERGGWETYDTDWFCLDCELMPWNLKAQQLLRNQYGATGAAGRYAMQGAIASLEQAATNPAALPLLREYRERAAMVDQFTTAYRQYCWEVRGMEDYQLAPFHLLATEGKTYFDKDHEWHMEQLAVFAGGEGNPVIATKYQVVDLEDEAGVLAATEWWHAMTNNGGEGMVVKPYDFITMNEKFFVQPAVKVRGKEYLRIIYGPEYTLERNLVRLKERGLSTKRIMAQKEFALGVEALERFVGKVPLSKVHQCVFGVLAMESEAVDPRL</sequence>
<dbReference type="OrthoDB" id="9808081at2"/>